<keyword evidence="4" id="KW-1185">Reference proteome</keyword>
<reference evidence="4" key="1">
    <citation type="journal article" date="2020" name="Stud. Mycol.">
        <title>101 Dothideomycetes genomes: A test case for predicting lifestyles and emergence of pathogens.</title>
        <authorList>
            <person name="Haridas S."/>
            <person name="Albert R."/>
            <person name="Binder M."/>
            <person name="Bloem J."/>
            <person name="LaButti K."/>
            <person name="Salamov A."/>
            <person name="Andreopoulos B."/>
            <person name="Baker S."/>
            <person name="Barry K."/>
            <person name="Bills G."/>
            <person name="Bluhm B."/>
            <person name="Cannon C."/>
            <person name="Castanera R."/>
            <person name="Culley D."/>
            <person name="Daum C."/>
            <person name="Ezra D."/>
            <person name="Gonzalez J."/>
            <person name="Henrissat B."/>
            <person name="Kuo A."/>
            <person name="Liang C."/>
            <person name="Lipzen A."/>
            <person name="Lutzoni F."/>
            <person name="Magnuson J."/>
            <person name="Mondo S."/>
            <person name="Nolan M."/>
            <person name="Ohm R."/>
            <person name="Pangilinan J."/>
            <person name="Park H.-J."/>
            <person name="Ramirez L."/>
            <person name="Alfaro M."/>
            <person name="Sun H."/>
            <person name="Tritt A."/>
            <person name="Yoshinaga Y."/>
            <person name="Zwiers L.-H."/>
            <person name="Turgeon B."/>
            <person name="Goodwin S."/>
            <person name="Spatafora J."/>
            <person name="Crous P."/>
            <person name="Grigoriev I."/>
        </authorList>
    </citation>
    <scope>NUCLEOTIDE SEQUENCE [LARGE SCALE GENOMIC DNA]</scope>
    <source>
        <strain evidence="4">CECT 20119</strain>
    </source>
</reference>
<name>A0A6A6GHJ6_9PEZI</name>
<evidence type="ECO:0000313" key="3">
    <source>
        <dbReference type="EMBL" id="KAF2225141.1"/>
    </source>
</evidence>
<protein>
    <recommendedName>
        <fullName evidence="2">F-box domain-containing protein</fullName>
    </recommendedName>
</protein>
<sequence>MPTAHLRAPVHDDRDQYRLTLSDEHALQGPSERQQAGRNSPRSPPAAVTAVMASPYLVEMILSGTRMEDLLRCMRVCKDWKHLIDRTTRLQQKLFLAPIEKPFRFVVDASAPGYVFRVNRIVYPPEALEGHEVVEGHVRHSLLTAAARGVSWAEFDCLEDMESLERPAEPPNEPSWTNMFLTQPPVKRVSVEWWNTRSGLSLGGL</sequence>
<dbReference type="SUPFAM" id="SSF81383">
    <property type="entry name" value="F-box domain"/>
    <property type="match status" value="1"/>
</dbReference>
<gene>
    <name evidence="3" type="ORF">BDZ85DRAFT_280336</name>
</gene>
<dbReference type="Pfam" id="PF12937">
    <property type="entry name" value="F-box-like"/>
    <property type="match status" value="1"/>
</dbReference>
<feature type="compositionally biased region" description="Polar residues" evidence="1">
    <location>
        <begin position="31"/>
        <end position="41"/>
    </location>
</feature>
<accession>A0A6A6GHJ6</accession>
<feature type="domain" description="F-box" evidence="2">
    <location>
        <begin position="60"/>
        <end position="96"/>
    </location>
</feature>
<evidence type="ECO:0000259" key="2">
    <source>
        <dbReference type="Pfam" id="PF12937"/>
    </source>
</evidence>
<dbReference type="InterPro" id="IPR036047">
    <property type="entry name" value="F-box-like_dom_sf"/>
</dbReference>
<dbReference type="OrthoDB" id="3649723at2759"/>
<proteinExistence type="predicted"/>
<evidence type="ECO:0000256" key="1">
    <source>
        <dbReference type="SAM" id="MobiDB-lite"/>
    </source>
</evidence>
<dbReference type="InterPro" id="IPR001810">
    <property type="entry name" value="F-box_dom"/>
</dbReference>
<dbReference type="EMBL" id="ML992504">
    <property type="protein sequence ID" value="KAF2225141.1"/>
    <property type="molecule type" value="Genomic_DNA"/>
</dbReference>
<evidence type="ECO:0000313" key="4">
    <source>
        <dbReference type="Proteomes" id="UP000799538"/>
    </source>
</evidence>
<dbReference type="AlphaFoldDB" id="A0A6A6GHJ6"/>
<dbReference type="Gene3D" id="1.20.1280.50">
    <property type="match status" value="1"/>
</dbReference>
<dbReference type="Proteomes" id="UP000799538">
    <property type="component" value="Unassembled WGS sequence"/>
</dbReference>
<organism evidence="3 4">
    <name type="scientific">Elsinoe ampelina</name>
    <dbReference type="NCBI Taxonomy" id="302913"/>
    <lineage>
        <taxon>Eukaryota</taxon>
        <taxon>Fungi</taxon>
        <taxon>Dikarya</taxon>
        <taxon>Ascomycota</taxon>
        <taxon>Pezizomycotina</taxon>
        <taxon>Dothideomycetes</taxon>
        <taxon>Dothideomycetidae</taxon>
        <taxon>Myriangiales</taxon>
        <taxon>Elsinoaceae</taxon>
        <taxon>Elsinoe</taxon>
    </lineage>
</organism>
<feature type="region of interest" description="Disordered" evidence="1">
    <location>
        <begin position="23"/>
        <end position="45"/>
    </location>
</feature>